<feature type="compositionally biased region" description="Basic residues" evidence="4">
    <location>
        <begin position="40"/>
        <end position="51"/>
    </location>
</feature>
<feature type="compositionally biased region" description="Basic and acidic residues" evidence="4">
    <location>
        <begin position="1"/>
        <end position="12"/>
    </location>
</feature>
<name>A0AAW2QUD9_9LAMI</name>
<keyword evidence="2 3" id="KW-0694">RNA-binding</keyword>
<dbReference type="Gene3D" id="3.30.70.330">
    <property type="match status" value="1"/>
</dbReference>
<dbReference type="PANTHER" id="PTHR24012">
    <property type="entry name" value="RNA BINDING PROTEIN"/>
    <property type="match status" value="1"/>
</dbReference>
<accession>A0AAW2QUD9</accession>
<feature type="compositionally biased region" description="Polar residues" evidence="4">
    <location>
        <begin position="297"/>
        <end position="308"/>
    </location>
</feature>
<evidence type="ECO:0000259" key="5">
    <source>
        <dbReference type="PROSITE" id="PS50020"/>
    </source>
</evidence>
<feature type="region of interest" description="Disordered" evidence="4">
    <location>
        <begin position="40"/>
        <end position="70"/>
    </location>
</feature>
<evidence type="ECO:0000256" key="1">
    <source>
        <dbReference type="ARBA" id="ARBA00022737"/>
    </source>
</evidence>
<feature type="compositionally biased region" description="Basic and acidic residues" evidence="4">
    <location>
        <begin position="279"/>
        <end position="288"/>
    </location>
</feature>
<dbReference type="InterPro" id="IPR035979">
    <property type="entry name" value="RBD_domain_sf"/>
</dbReference>
<feature type="compositionally biased region" description="Polar residues" evidence="4">
    <location>
        <begin position="53"/>
        <end position="70"/>
    </location>
</feature>
<feature type="region of interest" description="Disordered" evidence="4">
    <location>
        <begin position="279"/>
        <end position="311"/>
    </location>
</feature>
<dbReference type="SMART" id="SM00360">
    <property type="entry name" value="RRM"/>
    <property type="match status" value="1"/>
</dbReference>
<proteinExistence type="predicted"/>
<dbReference type="InterPro" id="IPR000504">
    <property type="entry name" value="RRM_dom"/>
</dbReference>
<dbReference type="PROSITE" id="PS50102">
    <property type="entry name" value="RRM"/>
    <property type="match status" value="1"/>
</dbReference>
<organism evidence="7">
    <name type="scientific">Sesamum angustifolium</name>
    <dbReference type="NCBI Taxonomy" id="2727405"/>
    <lineage>
        <taxon>Eukaryota</taxon>
        <taxon>Viridiplantae</taxon>
        <taxon>Streptophyta</taxon>
        <taxon>Embryophyta</taxon>
        <taxon>Tracheophyta</taxon>
        <taxon>Spermatophyta</taxon>
        <taxon>Magnoliopsida</taxon>
        <taxon>eudicotyledons</taxon>
        <taxon>Gunneridae</taxon>
        <taxon>Pentapetalae</taxon>
        <taxon>asterids</taxon>
        <taxon>lamiids</taxon>
        <taxon>Lamiales</taxon>
        <taxon>Pedaliaceae</taxon>
        <taxon>Sesamum</taxon>
    </lineage>
</organism>
<dbReference type="PROSITE" id="PS01159">
    <property type="entry name" value="WW_DOMAIN_1"/>
    <property type="match status" value="1"/>
</dbReference>
<feature type="region of interest" description="Disordered" evidence="4">
    <location>
        <begin position="1"/>
        <end position="26"/>
    </location>
</feature>
<dbReference type="EMBL" id="JACGWK010000002">
    <property type="protein sequence ID" value="KAL0371562.1"/>
    <property type="molecule type" value="Genomic_DNA"/>
</dbReference>
<reference evidence="7" key="2">
    <citation type="journal article" date="2024" name="Plant">
        <title>Genomic evolution and insights into agronomic trait innovations of Sesamum species.</title>
        <authorList>
            <person name="Miao H."/>
            <person name="Wang L."/>
            <person name="Qu L."/>
            <person name="Liu H."/>
            <person name="Sun Y."/>
            <person name="Le M."/>
            <person name="Wang Q."/>
            <person name="Wei S."/>
            <person name="Zheng Y."/>
            <person name="Lin W."/>
            <person name="Duan Y."/>
            <person name="Cao H."/>
            <person name="Xiong S."/>
            <person name="Wang X."/>
            <person name="Wei L."/>
            <person name="Li C."/>
            <person name="Ma Q."/>
            <person name="Ju M."/>
            <person name="Zhao R."/>
            <person name="Li G."/>
            <person name="Mu C."/>
            <person name="Tian Q."/>
            <person name="Mei H."/>
            <person name="Zhang T."/>
            <person name="Gao T."/>
            <person name="Zhang H."/>
        </authorList>
    </citation>
    <scope>NUCLEOTIDE SEQUENCE</scope>
    <source>
        <strain evidence="7">G01</strain>
    </source>
</reference>
<evidence type="ECO:0000256" key="2">
    <source>
        <dbReference type="ARBA" id="ARBA00022884"/>
    </source>
</evidence>
<dbReference type="CDD" id="cd00201">
    <property type="entry name" value="WW"/>
    <property type="match status" value="1"/>
</dbReference>
<evidence type="ECO:0000256" key="4">
    <source>
        <dbReference type="SAM" id="MobiDB-lite"/>
    </source>
</evidence>
<evidence type="ECO:0000313" key="7">
    <source>
        <dbReference type="EMBL" id="KAL0371562.1"/>
    </source>
</evidence>
<dbReference type="GO" id="GO:0003723">
    <property type="term" value="F:RNA binding"/>
    <property type="evidence" value="ECO:0007669"/>
    <property type="project" value="UniProtKB-UniRule"/>
</dbReference>
<dbReference type="Gene3D" id="2.20.70.10">
    <property type="match status" value="1"/>
</dbReference>
<dbReference type="SMART" id="SM00456">
    <property type="entry name" value="WW"/>
    <property type="match status" value="1"/>
</dbReference>
<feature type="domain" description="RRM" evidence="6">
    <location>
        <begin position="93"/>
        <end position="174"/>
    </location>
</feature>
<feature type="domain" description="WW" evidence="5">
    <location>
        <begin position="343"/>
        <end position="376"/>
    </location>
</feature>
<dbReference type="InterPro" id="IPR001202">
    <property type="entry name" value="WW_dom"/>
</dbReference>
<dbReference type="SUPFAM" id="SSF51045">
    <property type="entry name" value="WW domain"/>
    <property type="match status" value="1"/>
</dbReference>
<reference evidence="7" key="1">
    <citation type="submission" date="2020-06" db="EMBL/GenBank/DDBJ databases">
        <authorList>
            <person name="Li T."/>
            <person name="Hu X."/>
            <person name="Zhang T."/>
            <person name="Song X."/>
            <person name="Zhang H."/>
            <person name="Dai N."/>
            <person name="Sheng W."/>
            <person name="Hou X."/>
            <person name="Wei L."/>
        </authorList>
    </citation>
    <scope>NUCLEOTIDE SEQUENCE</scope>
    <source>
        <strain evidence="7">G01</strain>
        <tissue evidence="7">Leaf</tissue>
    </source>
</reference>
<dbReference type="Pfam" id="PF00397">
    <property type="entry name" value="WW"/>
    <property type="match status" value="1"/>
</dbReference>
<gene>
    <name evidence="7" type="ORF">Sangu_0474300</name>
</gene>
<dbReference type="InterPro" id="IPR036020">
    <property type="entry name" value="WW_dom_sf"/>
</dbReference>
<keyword evidence="1" id="KW-0677">Repeat</keyword>
<evidence type="ECO:0000256" key="3">
    <source>
        <dbReference type="PROSITE-ProRule" id="PRU00176"/>
    </source>
</evidence>
<dbReference type="InterPro" id="IPR012677">
    <property type="entry name" value="Nucleotide-bd_a/b_plait_sf"/>
</dbReference>
<comment type="caution">
    <text evidence="7">The sequence shown here is derived from an EMBL/GenBank/DDBJ whole genome shotgun (WGS) entry which is preliminary data.</text>
</comment>
<dbReference type="Pfam" id="PF00076">
    <property type="entry name" value="RRM_1"/>
    <property type="match status" value="1"/>
</dbReference>
<dbReference type="PROSITE" id="PS50020">
    <property type="entry name" value="WW_DOMAIN_2"/>
    <property type="match status" value="1"/>
</dbReference>
<sequence>MDRHGGERRADHLATTSSFHTDGGHHYHEFRQDHLHGAHHYHQPDHRHHHNLNGEQNASTGYHLNGSSNHSLPLSGQKRLLSHPNGIDCGGFVKLYVVGIPREATEQDISAVFGEYGHILEVVLLKDKRTGLQQECCFVKYATIEQAERAIGAFHSQYTFPGAVIPIKVKYADGERERLGDYLLYDNFTVLFVMIFLQCPSDVVLLDALGSIKFHATSHSIRLSAWRMQPSSNLKGALVRMSTSCYHEGLSECFCCQIFSPFGVIEEIFIVRDEFKQNRDPKKPRIGDSRPAPYLNDPSNGPMQSNEIQHVKSSHSGCKSATITSNGTTPVSHACDSVAEIEDTIECDWSEHVSPDGDLYYYNCITCESRWEKPEEYALYEQELDNFEDQQQQLQESKLHVLSSPEQWTRKKFCGEHFTGNGEIEGSALYLFGCPLNCILH</sequence>
<evidence type="ECO:0000259" key="6">
    <source>
        <dbReference type="PROSITE" id="PS50102"/>
    </source>
</evidence>
<dbReference type="AlphaFoldDB" id="A0AAW2QUD9"/>
<protein>
    <submittedName>
        <fullName evidence="7">Flowering time control protein FCA</fullName>
    </submittedName>
</protein>
<dbReference type="SUPFAM" id="SSF54928">
    <property type="entry name" value="RNA-binding domain, RBD"/>
    <property type="match status" value="1"/>
</dbReference>